<dbReference type="RefSeq" id="WP_317562081.1">
    <property type="nucleotide sequence ID" value="NZ_JAWLIP010000008.1"/>
</dbReference>
<dbReference type="PANTHER" id="PTHR43776">
    <property type="entry name" value="TRANSPORT ATP-BINDING PROTEIN"/>
    <property type="match status" value="1"/>
</dbReference>
<comment type="caution">
    <text evidence="6">The sequence shown here is derived from an EMBL/GenBank/DDBJ whole genome shotgun (WGS) entry which is preliminary data.</text>
</comment>
<organism evidence="6 7">
    <name type="scientific">Nitratireductor aquimarinus</name>
    <dbReference type="NCBI Taxonomy" id="889300"/>
    <lineage>
        <taxon>Bacteria</taxon>
        <taxon>Pseudomonadati</taxon>
        <taxon>Pseudomonadota</taxon>
        <taxon>Alphaproteobacteria</taxon>
        <taxon>Hyphomicrobiales</taxon>
        <taxon>Phyllobacteriaceae</taxon>
        <taxon>Nitratireductor</taxon>
    </lineage>
</organism>
<dbReference type="PROSITE" id="PS50893">
    <property type="entry name" value="ABC_TRANSPORTER_2"/>
    <property type="match status" value="1"/>
</dbReference>
<evidence type="ECO:0000313" key="6">
    <source>
        <dbReference type="EMBL" id="MDV6228042.1"/>
    </source>
</evidence>
<dbReference type="InterPro" id="IPR050319">
    <property type="entry name" value="ABC_transp_ATP-bind"/>
</dbReference>
<accession>A0ABU4AP71</accession>
<sequence length="195" mass="21390">MLEARDVCFSYGAAGRVLDHVSLAVRPGEVVGLTGRSGVGKSTLGRILSGHYRPLSGRVTIDGEPHARGFNPVQYLSQSPAFSVDPRWTVGRVISEAWRPDEAMLRAFGVSEAWYDRYPHEISGGELQRVAVLRALAPGTRYLVADEISAPLDPLTQAQIWMALLAHAQKNGLGMLVISHDRPLLRRIADRILDL</sequence>
<proteinExistence type="inferred from homology"/>
<dbReference type="Proteomes" id="UP001185659">
    <property type="component" value="Unassembled WGS sequence"/>
</dbReference>
<dbReference type="Pfam" id="PF00005">
    <property type="entry name" value="ABC_tran"/>
    <property type="match status" value="1"/>
</dbReference>
<dbReference type="SUPFAM" id="SSF52540">
    <property type="entry name" value="P-loop containing nucleoside triphosphate hydrolases"/>
    <property type="match status" value="1"/>
</dbReference>
<evidence type="ECO:0000256" key="3">
    <source>
        <dbReference type="ARBA" id="ARBA00022741"/>
    </source>
</evidence>
<dbReference type="InterPro" id="IPR027417">
    <property type="entry name" value="P-loop_NTPase"/>
</dbReference>
<evidence type="ECO:0000259" key="5">
    <source>
        <dbReference type="PROSITE" id="PS50893"/>
    </source>
</evidence>
<dbReference type="Gene3D" id="3.40.50.300">
    <property type="entry name" value="P-loop containing nucleotide triphosphate hydrolases"/>
    <property type="match status" value="1"/>
</dbReference>
<dbReference type="PANTHER" id="PTHR43776:SF5">
    <property type="entry name" value="ATPASE COMPONENT OF ABC-TYPE TRANSPORT SYSTEM"/>
    <property type="match status" value="1"/>
</dbReference>
<dbReference type="InterPro" id="IPR003593">
    <property type="entry name" value="AAA+_ATPase"/>
</dbReference>
<evidence type="ECO:0000313" key="7">
    <source>
        <dbReference type="Proteomes" id="UP001185659"/>
    </source>
</evidence>
<dbReference type="SMART" id="SM00382">
    <property type="entry name" value="AAA"/>
    <property type="match status" value="1"/>
</dbReference>
<keyword evidence="2" id="KW-0813">Transport</keyword>
<dbReference type="PROSITE" id="PS00211">
    <property type="entry name" value="ABC_TRANSPORTER_1"/>
    <property type="match status" value="1"/>
</dbReference>
<keyword evidence="4 6" id="KW-0067">ATP-binding</keyword>
<name>A0ABU4AP71_9HYPH</name>
<evidence type="ECO:0000256" key="4">
    <source>
        <dbReference type="ARBA" id="ARBA00022840"/>
    </source>
</evidence>
<protein>
    <submittedName>
        <fullName evidence="6">ATP-binding cassette domain-containing protein</fullName>
    </submittedName>
</protein>
<keyword evidence="3" id="KW-0547">Nucleotide-binding</keyword>
<evidence type="ECO:0000256" key="1">
    <source>
        <dbReference type="ARBA" id="ARBA00005417"/>
    </source>
</evidence>
<dbReference type="InterPro" id="IPR003439">
    <property type="entry name" value="ABC_transporter-like_ATP-bd"/>
</dbReference>
<reference evidence="6 7" key="1">
    <citation type="submission" date="2023-10" db="EMBL/GenBank/DDBJ databases">
        <authorList>
            <person name="Venkata Ramana C."/>
            <person name="Sasikala C."/>
            <person name="Dhurka M."/>
        </authorList>
    </citation>
    <scope>NUCLEOTIDE SEQUENCE [LARGE SCALE GENOMIC DNA]</scope>
    <source>
        <strain evidence="6 7">KCTC 32151</strain>
    </source>
</reference>
<gene>
    <name evidence="6" type="ORF">R2G56_17240</name>
</gene>
<feature type="domain" description="ABC transporter" evidence="5">
    <location>
        <begin position="2"/>
        <end position="195"/>
    </location>
</feature>
<dbReference type="InterPro" id="IPR017871">
    <property type="entry name" value="ABC_transporter-like_CS"/>
</dbReference>
<dbReference type="GO" id="GO:0005524">
    <property type="term" value="F:ATP binding"/>
    <property type="evidence" value="ECO:0007669"/>
    <property type="project" value="UniProtKB-KW"/>
</dbReference>
<evidence type="ECO:0000256" key="2">
    <source>
        <dbReference type="ARBA" id="ARBA00022448"/>
    </source>
</evidence>
<comment type="similarity">
    <text evidence="1">Belongs to the ABC transporter superfamily.</text>
</comment>
<dbReference type="EMBL" id="JAWLIP010000008">
    <property type="protein sequence ID" value="MDV6228042.1"/>
    <property type="molecule type" value="Genomic_DNA"/>
</dbReference>
<keyword evidence="7" id="KW-1185">Reference proteome</keyword>